<evidence type="ECO:0000313" key="3">
    <source>
        <dbReference type="EMBL" id="KAF9072776.1"/>
    </source>
</evidence>
<feature type="compositionally biased region" description="Polar residues" evidence="1">
    <location>
        <begin position="633"/>
        <end position="662"/>
    </location>
</feature>
<feature type="region of interest" description="Disordered" evidence="1">
    <location>
        <begin position="1"/>
        <end position="41"/>
    </location>
</feature>
<evidence type="ECO:0000256" key="1">
    <source>
        <dbReference type="SAM" id="MobiDB-lite"/>
    </source>
</evidence>
<dbReference type="InterPro" id="IPR035445">
    <property type="entry name" value="GYF-like_dom_sf"/>
</dbReference>
<reference evidence="3" key="1">
    <citation type="submission" date="2020-11" db="EMBL/GenBank/DDBJ databases">
        <authorList>
            <consortium name="DOE Joint Genome Institute"/>
            <person name="Ahrendt S."/>
            <person name="Riley R."/>
            <person name="Andreopoulos W."/>
            <person name="Labutti K."/>
            <person name="Pangilinan J."/>
            <person name="Ruiz-Duenas F.J."/>
            <person name="Barrasa J.M."/>
            <person name="Sanchez-Garcia M."/>
            <person name="Camarero S."/>
            <person name="Miyauchi S."/>
            <person name="Serrano A."/>
            <person name="Linde D."/>
            <person name="Babiker R."/>
            <person name="Drula E."/>
            <person name="Ayuso-Fernandez I."/>
            <person name="Pacheco R."/>
            <person name="Padilla G."/>
            <person name="Ferreira P."/>
            <person name="Barriuso J."/>
            <person name="Kellner H."/>
            <person name="Castanera R."/>
            <person name="Alfaro M."/>
            <person name="Ramirez L."/>
            <person name="Pisabarro A.G."/>
            <person name="Kuo A."/>
            <person name="Tritt A."/>
            <person name="Lipzen A."/>
            <person name="He G."/>
            <person name="Yan M."/>
            <person name="Ng V."/>
            <person name="Cullen D."/>
            <person name="Martin F."/>
            <person name="Rosso M.-N."/>
            <person name="Henrissat B."/>
            <person name="Hibbett D."/>
            <person name="Martinez A.T."/>
            <person name="Grigoriev I.V."/>
        </authorList>
    </citation>
    <scope>NUCLEOTIDE SEQUENCE</scope>
    <source>
        <strain evidence="3">AH 40177</strain>
    </source>
</reference>
<dbReference type="GO" id="GO:0005829">
    <property type="term" value="C:cytosol"/>
    <property type="evidence" value="ECO:0007669"/>
    <property type="project" value="TreeGrafter"/>
</dbReference>
<accession>A0A9P5Q0G2</accession>
<dbReference type="Gene3D" id="3.30.1490.40">
    <property type="match status" value="1"/>
</dbReference>
<feature type="compositionally biased region" description="Low complexity" evidence="1">
    <location>
        <begin position="858"/>
        <end position="882"/>
    </location>
</feature>
<dbReference type="SMART" id="SM00444">
    <property type="entry name" value="GYF"/>
    <property type="match status" value="1"/>
</dbReference>
<feature type="compositionally biased region" description="Polar residues" evidence="1">
    <location>
        <begin position="743"/>
        <end position="756"/>
    </location>
</feature>
<feature type="region of interest" description="Disordered" evidence="1">
    <location>
        <begin position="473"/>
        <end position="503"/>
    </location>
</feature>
<comment type="caution">
    <text evidence="3">The sequence shown here is derived from an EMBL/GenBank/DDBJ whole genome shotgun (WGS) entry which is preliminary data.</text>
</comment>
<dbReference type="EMBL" id="JADNRY010000022">
    <property type="protein sequence ID" value="KAF9072776.1"/>
    <property type="molecule type" value="Genomic_DNA"/>
</dbReference>
<sequence>MSTTTMHFGPEWMRTKPQPATKPQPPPSPPPTGASVTASTYSSLLTPVTAMSAENKDETHPFRYSKEEMLRIYREGGGKGGLGLEVERWEGVVRESGLDPVGLKEMGEAEKKLFATSLNSDLRRRQSTDFLHLNTANVDRPRLNHASSGTTTASPLRERFSIRRRDSTDLPPLTPRKLSLTGQAPLLSPRETGMPSPRGRLGHTPSFDGVLNGGESWMARRRASEVSKNAPRDPGEDPKEIREEDEENNLDSQSRPGAMGSLASGIAMQKPDSIESGLAQIALDAPPSAAVPSLTNSPASTSASIGPPPGIVDLASVEWSYLDPQGQIQGPFRADVMQKWSDDGYFTDQLLMKRTNIDSDWIAVGELKRRIGNGKVFLTPVPLHGPSNVMRRTDSPFTYGNPNDAGFHNGTFQPSPIRSLRSTTLDSFGSNYSDSPASSIGAAGFGNGSPDPAAFGGRAGQYNTGADRYAYPGEASPSLSGRSMFASPSTDFRTSGFSNVPPRNNSLDVNGNFGSSAPAAWPASPFDNARGSSDSLAYQAGFPAAGNSSSYVGINGFQTSSGTPTHQSLVPEFAYEQYPPSPSMQFPQQPTPDIFEQQPLPRPSQPVVDTGSTAPPWGSVDSPISRRPAPFDNTASNVPTVNTQSPWAPGQASRSGTRTNEISPWLAASQGVTANWKEEPLGTDITSSNIRDKNLEEEKQLEETVEEVVAEVIPEPKPVKTEVVVEPVVAAIPPPPPVKRTKSSTQPIALQQSTSVKAAPEPASTTIDISEPQGSVVAPKAWARDEDSKKTATSLRKIQDAEAKKAEVRKAAEREKERAARAAQPSALTEDVQPFTASWGLPTSKAGKGSAAVSPKETVPSAPAAVTPPVWSTAPAKPTTTKKTMKEIQEEEERRKKLAVKETVASLAQVEKLLP</sequence>
<dbReference type="PANTHER" id="PTHR14445:SF36">
    <property type="entry name" value="FI03272P-RELATED"/>
    <property type="match status" value="1"/>
</dbReference>
<dbReference type="CDD" id="cd00072">
    <property type="entry name" value="GYF"/>
    <property type="match status" value="1"/>
</dbReference>
<feature type="region of interest" description="Disordered" evidence="1">
    <location>
        <begin position="731"/>
        <end position="894"/>
    </location>
</feature>
<feature type="compositionally biased region" description="Basic and acidic residues" evidence="1">
    <location>
        <begin position="797"/>
        <end position="820"/>
    </location>
</feature>
<feature type="compositionally biased region" description="Polar residues" evidence="1">
    <location>
        <begin position="293"/>
        <end position="304"/>
    </location>
</feature>
<dbReference type="InterPro" id="IPR051640">
    <property type="entry name" value="GRB10-interact_GYF"/>
</dbReference>
<dbReference type="SUPFAM" id="SSF55277">
    <property type="entry name" value="GYF domain"/>
    <property type="match status" value="1"/>
</dbReference>
<evidence type="ECO:0000259" key="2">
    <source>
        <dbReference type="PROSITE" id="PS50829"/>
    </source>
</evidence>
<feature type="compositionally biased region" description="Low complexity" evidence="1">
    <location>
        <begin position="583"/>
        <end position="592"/>
    </location>
</feature>
<keyword evidence="4" id="KW-1185">Reference proteome</keyword>
<evidence type="ECO:0000313" key="4">
    <source>
        <dbReference type="Proteomes" id="UP000772434"/>
    </source>
</evidence>
<dbReference type="PANTHER" id="PTHR14445">
    <property type="entry name" value="GRB10 INTERACTING GYF PROTEIN"/>
    <property type="match status" value="1"/>
</dbReference>
<feature type="compositionally biased region" description="Basic and acidic residues" evidence="1">
    <location>
        <begin position="156"/>
        <end position="168"/>
    </location>
</feature>
<feature type="compositionally biased region" description="Polar residues" evidence="1">
    <location>
        <begin position="477"/>
        <end position="503"/>
    </location>
</feature>
<proteinExistence type="predicted"/>
<feature type="region of interest" description="Disordered" evidence="1">
    <location>
        <begin position="141"/>
        <end position="261"/>
    </location>
</feature>
<gene>
    <name evidence="3" type="ORF">BDP27DRAFT_388353</name>
</gene>
<dbReference type="PROSITE" id="PS50829">
    <property type="entry name" value="GYF"/>
    <property type="match status" value="1"/>
</dbReference>
<feature type="compositionally biased region" description="Basic and acidic residues" evidence="1">
    <location>
        <begin position="222"/>
        <end position="242"/>
    </location>
</feature>
<feature type="region of interest" description="Disordered" evidence="1">
    <location>
        <begin position="576"/>
        <end position="694"/>
    </location>
</feature>
<feature type="region of interest" description="Disordered" evidence="1">
    <location>
        <begin position="288"/>
        <end position="307"/>
    </location>
</feature>
<protein>
    <recommendedName>
        <fullName evidence="2">GYF domain-containing protein</fullName>
    </recommendedName>
</protein>
<feature type="domain" description="GYF" evidence="2">
    <location>
        <begin position="316"/>
        <end position="372"/>
    </location>
</feature>
<feature type="compositionally biased region" description="Basic and acidic residues" evidence="1">
    <location>
        <begin position="884"/>
        <end position="894"/>
    </location>
</feature>
<dbReference type="OrthoDB" id="6415790at2759"/>
<organism evidence="3 4">
    <name type="scientific">Rhodocollybia butyracea</name>
    <dbReference type="NCBI Taxonomy" id="206335"/>
    <lineage>
        <taxon>Eukaryota</taxon>
        <taxon>Fungi</taxon>
        <taxon>Dikarya</taxon>
        <taxon>Basidiomycota</taxon>
        <taxon>Agaricomycotina</taxon>
        <taxon>Agaricomycetes</taxon>
        <taxon>Agaricomycetidae</taxon>
        <taxon>Agaricales</taxon>
        <taxon>Marasmiineae</taxon>
        <taxon>Omphalotaceae</taxon>
        <taxon>Rhodocollybia</taxon>
    </lineage>
</organism>
<dbReference type="Proteomes" id="UP000772434">
    <property type="component" value="Unassembled WGS sequence"/>
</dbReference>
<dbReference type="Pfam" id="PF02213">
    <property type="entry name" value="GYF"/>
    <property type="match status" value="1"/>
</dbReference>
<name>A0A9P5Q0G2_9AGAR</name>
<dbReference type="AlphaFoldDB" id="A0A9P5Q0G2"/>
<feature type="compositionally biased region" description="Pro residues" evidence="1">
    <location>
        <begin position="20"/>
        <end position="32"/>
    </location>
</feature>
<dbReference type="InterPro" id="IPR003169">
    <property type="entry name" value="GYF"/>
</dbReference>
<feature type="compositionally biased region" description="Polar residues" evidence="1">
    <location>
        <begin position="145"/>
        <end position="154"/>
    </location>
</feature>